<feature type="signal peptide" evidence="1">
    <location>
        <begin position="1"/>
        <end position="37"/>
    </location>
</feature>
<evidence type="ECO:0000313" key="3">
    <source>
        <dbReference type="EMBL" id="KXT54958.1"/>
    </source>
</evidence>
<evidence type="ECO:0000259" key="2">
    <source>
        <dbReference type="Pfam" id="PF16324"/>
    </source>
</evidence>
<accession>A0A139LU31</accession>
<reference evidence="3 4" key="1">
    <citation type="submission" date="2016-02" db="EMBL/GenBank/DDBJ databases">
        <authorList>
            <person name="Wen L."/>
            <person name="He K."/>
            <person name="Yang H."/>
        </authorList>
    </citation>
    <scope>NUCLEOTIDE SEQUENCE [LARGE SCALE GENOMIC DNA]</scope>
    <source>
        <strain evidence="3 4">KLE1704</strain>
    </source>
</reference>
<gene>
    <name evidence="3" type="ORF">HMPREF2531_00439</name>
</gene>
<dbReference type="AlphaFoldDB" id="A0A139LU31"/>
<feature type="chain" id="PRO_5007487606" description="DUF4960 domain-containing protein" evidence="1">
    <location>
        <begin position="38"/>
        <end position="479"/>
    </location>
</feature>
<dbReference type="EMBL" id="LTDF01000034">
    <property type="protein sequence ID" value="KXT54958.1"/>
    <property type="molecule type" value="Genomic_DNA"/>
</dbReference>
<sequence>MVTGNLIKKKNIMKSILNKLNLLVLGTVLLLTFPGCSDDNTSDLKLDGDTWLTALELNDTYTGVIDRTNKTVTVAVPEVYDTDAMKVTGIEVSEGAEASVKAGDVLNFSFPQVIKVTNGNVFLDYTVNIKHDEARILSFKLNDAYAGVIDQTKRTITVRVPSSVNIKNMVPIITTSAGATVMPASGQAIDFSNPVEFTVSYNTASAVYTVTVIPTDAPSAVYVGLAATLNELNPEEKEAATWMLNNIANSQYISFEDVQAGRVDLSECEIMWWHLHIDGGIDNMDKFEKAAPAAINALVKMKDLYNNGMNLLLTRYATYYAAKLGATLDGNNPNNCWGQSEESGEIVGGAWNFFIQGHESHALYQNLVMNSGETDKVYTFDTGYRTTNSTAQWHIGSDWGGYATNEVWRTNHGGVDLGYGGDGAIVAWEYLPKDSRGGIVCIGSGCYDWYAYGIDASADKYHGNVAKLTENAIDYLKGK</sequence>
<evidence type="ECO:0000256" key="1">
    <source>
        <dbReference type="SAM" id="SignalP"/>
    </source>
</evidence>
<dbReference type="Pfam" id="PF16324">
    <property type="entry name" value="DUF4960"/>
    <property type="match status" value="1"/>
</dbReference>
<dbReference type="PATRIC" id="fig|329854.7.peg.441"/>
<keyword evidence="1" id="KW-0732">Signal</keyword>
<protein>
    <recommendedName>
        <fullName evidence="2">DUF4960 domain-containing protein</fullName>
    </recommendedName>
</protein>
<evidence type="ECO:0000313" key="4">
    <source>
        <dbReference type="Proteomes" id="UP000070319"/>
    </source>
</evidence>
<organism evidence="3">
    <name type="scientific">Bacteroides intestinalis</name>
    <dbReference type="NCBI Taxonomy" id="329854"/>
    <lineage>
        <taxon>Bacteria</taxon>
        <taxon>Pseudomonadati</taxon>
        <taxon>Bacteroidota</taxon>
        <taxon>Bacteroidia</taxon>
        <taxon>Bacteroidales</taxon>
        <taxon>Bacteroidaceae</taxon>
        <taxon>Bacteroides</taxon>
    </lineage>
</organism>
<name>A0A139LU31_9BACE</name>
<feature type="domain" description="DUF4960" evidence="2">
    <location>
        <begin position="222"/>
        <end position="476"/>
    </location>
</feature>
<proteinExistence type="predicted"/>
<comment type="caution">
    <text evidence="3">The sequence shown here is derived from an EMBL/GenBank/DDBJ whole genome shotgun (WGS) entry which is preliminary data.</text>
</comment>
<dbReference type="Proteomes" id="UP000070319">
    <property type="component" value="Unassembled WGS sequence"/>
</dbReference>
<dbReference type="InterPro" id="IPR032526">
    <property type="entry name" value="DUF4960"/>
</dbReference>
<dbReference type="Gene3D" id="2.60.40.2340">
    <property type="match status" value="2"/>
</dbReference>